<dbReference type="RefSeq" id="WP_115640345.1">
    <property type="nucleotide sequence ID" value="NZ_UFWZ01000001.1"/>
</dbReference>
<dbReference type="PANTHER" id="PTHR46577:SF1">
    <property type="entry name" value="HTH-TYPE TRANSCRIPTIONAL REGULATORY PROTEIN GABR"/>
    <property type="match status" value="1"/>
</dbReference>
<dbReference type="Pfam" id="PF00392">
    <property type="entry name" value="GntR"/>
    <property type="match status" value="1"/>
</dbReference>
<dbReference type="InterPro" id="IPR004839">
    <property type="entry name" value="Aminotransferase_I/II_large"/>
</dbReference>
<keyword evidence="8" id="KW-1185">Reference proteome</keyword>
<keyword evidence="4" id="KW-0238">DNA-binding</keyword>
<dbReference type="CDD" id="cd07377">
    <property type="entry name" value="WHTH_GntR"/>
    <property type="match status" value="1"/>
</dbReference>
<dbReference type="InterPro" id="IPR015424">
    <property type="entry name" value="PyrdxlP-dep_Trfase"/>
</dbReference>
<reference evidence="7 8" key="1">
    <citation type="submission" date="2018-06" db="EMBL/GenBank/DDBJ databases">
        <authorList>
            <consortium name="Pathogen Informatics"/>
            <person name="Doyle S."/>
        </authorList>
    </citation>
    <scope>NUCLEOTIDE SEQUENCE [LARGE SCALE GENOMIC DNA]</scope>
    <source>
        <strain evidence="7 8">NCTC9836</strain>
    </source>
</reference>
<dbReference type="Gene3D" id="3.40.640.10">
    <property type="entry name" value="Type I PLP-dependent aspartate aminotransferase-like (Major domain)"/>
    <property type="match status" value="1"/>
</dbReference>
<dbReference type="Proteomes" id="UP000254664">
    <property type="component" value="Unassembled WGS sequence"/>
</dbReference>
<organism evidence="7 8">
    <name type="scientific">Clostridium putrefaciens</name>
    <dbReference type="NCBI Taxonomy" id="99675"/>
    <lineage>
        <taxon>Bacteria</taxon>
        <taxon>Bacillati</taxon>
        <taxon>Bacillota</taxon>
        <taxon>Clostridia</taxon>
        <taxon>Eubacteriales</taxon>
        <taxon>Clostridiaceae</taxon>
        <taxon>Clostridium</taxon>
    </lineage>
</organism>
<dbReference type="SUPFAM" id="SSF46785">
    <property type="entry name" value="Winged helix' DNA-binding domain"/>
    <property type="match status" value="1"/>
</dbReference>
<dbReference type="EMBL" id="UFWZ01000001">
    <property type="protein sequence ID" value="SUY45961.1"/>
    <property type="molecule type" value="Genomic_DNA"/>
</dbReference>
<dbReference type="Gene3D" id="1.10.10.10">
    <property type="entry name" value="Winged helix-like DNA-binding domain superfamily/Winged helix DNA-binding domain"/>
    <property type="match status" value="1"/>
</dbReference>
<dbReference type="GO" id="GO:0030170">
    <property type="term" value="F:pyridoxal phosphate binding"/>
    <property type="evidence" value="ECO:0007669"/>
    <property type="project" value="InterPro"/>
</dbReference>
<keyword evidence="3" id="KW-0805">Transcription regulation</keyword>
<evidence type="ECO:0000313" key="7">
    <source>
        <dbReference type="EMBL" id="SUY45961.1"/>
    </source>
</evidence>
<evidence type="ECO:0000259" key="6">
    <source>
        <dbReference type="PROSITE" id="PS50949"/>
    </source>
</evidence>
<evidence type="ECO:0000256" key="5">
    <source>
        <dbReference type="ARBA" id="ARBA00023163"/>
    </source>
</evidence>
<dbReference type="InterPro" id="IPR051446">
    <property type="entry name" value="HTH_trans_reg/aminotransferase"/>
</dbReference>
<dbReference type="CDD" id="cd00609">
    <property type="entry name" value="AAT_like"/>
    <property type="match status" value="1"/>
</dbReference>
<feature type="domain" description="HTH gntR-type" evidence="6">
    <location>
        <begin position="17"/>
        <end position="85"/>
    </location>
</feature>
<accession>A0A381J793</accession>
<evidence type="ECO:0000313" key="8">
    <source>
        <dbReference type="Proteomes" id="UP000254664"/>
    </source>
</evidence>
<gene>
    <name evidence="7" type="primary">gabR</name>
    <name evidence="7" type="ORF">NCTC9836_00529</name>
</gene>
<dbReference type="PROSITE" id="PS50949">
    <property type="entry name" value="HTH_GNTR"/>
    <property type="match status" value="1"/>
</dbReference>
<evidence type="ECO:0000256" key="1">
    <source>
        <dbReference type="ARBA" id="ARBA00005384"/>
    </source>
</evidence>
<dbReference type="Pfam" id="PF00155">
    <property type="entry name" value="Aminotran_1_2"/>
    <property type="match status" value="1"/>
</dbReference>
<dbReference type="PANTHER" id="PTHR46577">
    <property type="entry name" value="HTH-TYPE TRANSCRIPTIONAL REGULATORY PROTEIN GABR"/>
    <property type="match status" value="1"/>
</dbReference>
<dbReference type="AlphaFoldDB" id="A0A381J793"/>
<dbReference type="SUPFAM" id="SSF53383">
    <property type="entry name" value="PLP-dependent transferases"/>
    <property type="match status" value="1"/>
</dbReference>
<evidence type="ECO:0000256" key="4">
    <source>
        <dbReference type="ARBA" id="ARBA00023125"/>
    </source>
</evidence>
<dbReference type="OrthoDB" id="9808770at2"/>
<keyword evidence="2" id="KW-0663">Pyridoxal phosphate</keyword>
<evidence type="ECO:0000256" key="3">
    <source>
        <dbReference type="ARBA" id="ARBA00023015"/>
    </source>
</evidence>
<dbReference type="InterPro" id="IPR036388">
    <property type="entry name" value="WH-like_DNA-bd_sf"/>
</dbReference>
<keyword evidence="5" id="KW-0804">Transcription</keyword>
<comment type="similarity">
    <text evidence="1">In the C-terminal section; belongs to the class-I pyridoxal-phosphate-dependent aminotransferase family.</text>
</comment>
<evidence type="ECO:0000256" key="2">
    <source>
        <dbReference type="ARBA" id="ARBA00022898"/>
    </source>
</evidence>
<dbReference type="GO" id="GO:0003700">
    <property type="term" value="F:DNA-binding transcription factor activity"/>
    <property type="evidence" value="ECO:0007669"/>
    <property type="project" value="InterPro"/>
</dbReference>
<dbReference type="InterPro" id="IPR000524">
    <property type="entry name" value="Tscrpt_reg_HTH_GntR"/>
</dbReference>
<dbReference type="InterPro" id="IPR036390">
    <property type="entry name" value="WH_DNA-bd_sf"/>
</dbReference>
<dbReference type="GO" id="GO:0003677">
    <property type="term" value="F:DNA binding"/>
    <property type="evidence" value="ECO:0007669"/>
    <property type="project" value="UniProtKB-KW"/>
</dbReference>
<dbReference type="InterPro" id="IPR015421">
    <property type="entry name" value="PyrdxlP-dep_Trfase_major"/>
</dbReference>
<dbReference type="SMART" id="SM00345">
    <property type="entry name" value="HTH_GNTR"/>
    <property type="match status" value="1"/>
</dbReference>
<proteinExistence type="inferred from homology"/>
<protein>
    <submittedName>
        <fullName evidence="7">Transcriptional regulator, GntR family</fullName>
    </submittedName>
</protein>
<sequence length="461" mass="52047">MSKSTITILDHNNSSNDPLYIQLYNHYKCLISSGILKSESKLPSIRRCANERMISRTTVETAYLQLAAEGYVTSKPGSGFYVNDLNYMDIQEHLPIEVKTSNINSKPLYDFTTSDVDYKSFNFDLWSRYMKSALRNGERLLSYGDPQGEYDLRVVLSKYVGDRRGVICTPEQIVVGAGVQSLLQILCSLTGVRSPVSFAGGSFKQARAVFSDRGFETLSYDNITNDLSSFSKDKVKIIYTSPSHITPWGDVMPMQTRLELLSFAKTNDCLIIEDDYDSEFRYYSRPVPSLQGLDGGEKVIYLGTFSRLLLPSLRISFMVLSKELTKTYSNRGKIYNQTASKTDQIALCQFIRDGHLSKQIKKARKLYMIKSQQLCIAIDKVFYDKAKALPGSGGFLIQMEVKSKLSSKDLEKRGSNVGVLVRSFNSVNESKYPRLLLSCSGVSEDSFEEALRLLKDEFFKD</sequence>
<name>A0A381J793_9CLOT</name>